<protein>
    <submittedName>
        <fullName evidence="1">Uncharacterized protein</fullName>
    </submittedName>
</protein>
<proteinExistence type="predicted"/>
<evidence type="ECO:0000313" key="1">
    <source>
        <dbReference type="EMBL" id="RFU15502.1"/>
    </source>
</evidence>
<dbReference type="RefSeq" id="WP_117302557.1">
    <property type="nucleotide sequence ID" value="NZ_QVQT02000006.1"/>
</dbReference>
<reference evidence="1 2" key="1">
    <citation type="submission" date="2018-08" db="EMBL/GenBank/DDBJ databases">
        <title>Acidipila sp. 4G-K13, an acidobacterium isolated from forest soil.</title>
        <authorList>
            <person name="Gao Z.-H."/>
            <person name="Qiu L.-H."/>
        </authorList>
    </citation>
    <scope>NUCLEOTIDE SEQUENCE [LARGE SCALE GENOMIC DNA]</scope>
    <source>
        <strain evidence="1 2">4G-K13</strain>
    </source>
</reference>
<dbReference type="Proteomes" id="UP000264702">
    <property type="component" value="Unassembled WGS sequence"/>
</dbReference>
<organism evidence="1 2">
    <name type="scientific">Paracidobacterium acidisoli</name>
    <dbReference type="NCBI Taxonomy" id="2303751"/>
    <lineage>
        <taxon>Bacteria</taxon>
        <taxon>Pseudomonadati</taxon>
        <taxon>Acidobacteriota</taxon>
        <taxon>Terriglobia</taxon>
        <taxon>Terriglobales</taxon>
        <taxon>Acidobacteriaceae</taxon>
        <taxon>Paracidobacterium</taxon>
    </lineage>
</organism>
<sequence>MSNIFVKLGVGIADVGKWVADAVKGVVDLATKIETILKAEKPLEAPFVAGLSTVMADVEALISASESAVSADGLNFPADSRVYSEFLTLISDFKKLAPVVEQAIAILNGKPAVVATTATASAAAPAPAPAVAKN</sequence>
<dbReference type="EMBL" id="QVQT01000006">
    <property type="protein sequence ID" value="RFU15502.1"/>
    <property type="molecule type" value="Genomic_DNA"/>
</dbReference>
<dbReference type="OrthoDB" id="122032at2"/>
<comment type="caution">
    <text evidence="1">The sequence shown here is derived from an EMBL/GenBank/DDBJ whole genome shotgun (WGS) entry which is preliminary data.</text>
</comment>
<keyword evidence="2" id="KW-1185">Reference proteome</keyword>
<name>A0A372IKN1_9BACT</name>
<evidence type="ECO:0000313" key="2">
    <source>
        <dbReference type="Proteomes" id="UP000264702"/>
    </source>
</evidence>
<accession>A0A372IKN1</accession>
<gene>
    <name evidence="1" type="ORF">D0Y96_17790</name>
</gene>
<dbReference type="AlphaFoldDB" id="A0A372IKN1"/>